<accession>A0ABR1EQC4</accession>
<comment type="caution">
    <text evidence="1">The sequence shown here is derived from an EMBL/GenBank/DDBJ whole genome shotgun (WGS) entry which is preliminary data.</text>
</comment>
<gene>
    <name evidence="1" type="primary">Necator_chrX.g25135</name>
    <name evidence="1" type="ORF">RB195_024969</name>
</gene>
<evidence type="ECO:0000313" key="1">
    <source>
        <dbReference type="EMBL" id="KAK6764849.1"/>
    </source>
</evidence>
<proteinExistence type="predicted"/>
<dbReference type="EMBL" id="JAVFWL010000006">
    <property type="protein sequence ID" value="KAK6764849.1"/>
    <property type="molecule type" value="Genomic_DNA"/>
</dbReference>
<keyword evidence="2" id="KW-1185">Reference proteome</keyword>
<reference evidence="1 2" key="1">
    <citation type="submission" date="2023-08" db="EMBL/GenBank/DDBJ databases">
        <title>A Necator americanus chromosomal reference genome.</title>
        <authorList>
            <person name="Ilik V."/>
            <person name="Petrzelkova K.J."/>
            <person name="Pardy F."/>
            <person name="Fuh T."/>
            <person name="Niatou-Singa F.S."/>
            <person name="Gouil Q."/>
            <person name="Baker L."/>
            <person name="Ritchie M.E."/>
            <person name="Jex A.R."/>
            <person name="Gazzola D."/>
            <person name="Li H."/>
            <person name="Toshio Fujiwara R."/>
            <person name="Zhan B."/>
            <person name="Aroian R.V."/>
            <person name="Pafco B."/>
            <person name="Schwarz E.M."/>
        </authorList>
    </citation>
    <scope>NUCLEOTIDE SEQUENCE [LARGE SCALE GENOMIC DNA]</scope>
    <source>
        <strain evidence="1 2">Aroian</strain>
        <tissue evidence="1">Whole animal</tissue>
    </source>
</reference>
<dbReference type="Proteomes" id="UP001303046">
    <property type="component" value="Unassembled WGS sequence"/>
</dbReference>
<organism evidence="1 2">
    <name type="scientific">Necator americanus</name>
    <name type="common">Human hookworm</name>
    <dbReference type="NCBI Taxonomy" id="51031"/>
    <lineage>
        <taxon>Eukaryota</taxon>
        <taxon>Metazoa</taxon>
        <taxon>Ecdysozoa</taxon>
        <taxon>Nematoda</taxon>
        <taxon>Chromadorea</taxon>
        <taxon>Rhabditida</taxon>
        <taxon>Rhabditina</taxon>
        <taxon>Rhabditomorpha</taxon>
        <taxon>Strongyloidea</taxon>
        <taxon>Ancylostomatidae</taxon>
        <taxon>Bunostominae</taxon>
        <taxon>Necator</taxon>
    </lineage>
</organism>
<name>A0ABR1EQC4_NECAM</name>
<evidence type="ECO:0000313" key="2">
    <source>
        <dbReference type="Proteomes" id="UP001303046"/>
    </source>
</evidence>
<protein>
    <submittedName>
        <fullName evidence="1">Uncharacterized protein</fullName>
    </submittedName>
</protein>
<sequence length="88" mass="10259">MSSSADMRCSGRPQQMRYCAVLHRLLYRLNASKKSCNILLERTSSKSNCAFYVVEDNCDEHNFRRCSKYRDQVARPLQTTKLGLCYLK</sequence>